<keyword evidence="1" id="KW-0732">Signal</keyword>
<dbReference type="AlphaFoldDB" id="A0A1D9FTC6"/>
<sequence length="275" mass="30622">MKRILGLCLVLTLLLAGGEAQAGELAERLGQFPDWKSKPPVTAATGDLVYPTWMKGTWKVTSTLIEQIAPLAPEIVTPGFEGNRNHLQEPISFLVRFQQVGKSSSGLGDWFIPFRTRRSRKNRSVLKPTSEVVAEEVVADRAFNGLNIARAYLGDRIIRAVKVDPNSPNRQVTLLRTGSQLVSVITGRASEIPAPDQFNATEVVNQVFRGTRRPFFNEVETTTAYQFHKSPTPIIKADQVTAVYLSPQDPDYFKALEKPVALYRYQLELVPVKDS</sequence>
<evidence type="ECO:0000313" key="3">
    <source>
        <dbReference type="EMBL" id="AOY78555.1"/>
    </source>
</evidence>
<reference evidence="4" key="1">
    <citation type="submission" date="2016-10" db="EMBL/GenBank/DDBJ databases">
        <title>Comparative genomics uncovers the prolific and rare metabolic potential of the cyanobacterial genus Moorea.</title>
        <authorList>
            <person name="Leao T."/>
            <person name="Castelao G."/>
            <person name="Korobeynikov A."/>
            <person name="Monroe E.A."/>
            <person name="Podell S."/>
            <person name="Glukhov E."/>
            <person name="Allen E."/>
            <person name="Gerwick W.H."/>
            <person name="Gerwick L."/>
        </authorList>
    </citation>
    <scope>NUCLEOTIDE SEQUENCE [LARGE SCALE GENOMIC DNA]</scope>
    <source>
        <strain evidence="4">JHB</strain>
    </source>
</reference>
<feature type="chain" id="PRO_5009441615" description="DUF6816 domain-containing protein" evidence="1">
    <location>
        <begin position="23"/>
        <end position="275"/>
    </location>
</feature>
<dbReference type="InterPro" id="IPR049213">
    <property type="entry name" value="DUF6816"/>
</dbReference>
<feature type="signal peptide" evidence="1">
    <location>
        <begin position="1"/>
        <end position="22"/>
    </location>
</feature>
<evidence type="ECO:0000256" key="1">
    <source>
        <dbReference type="SAM" id="SignalP"/>
    </source>
</evidence>
<evidence type="ECO:0000259" key="2">
    <source>
        <dbReference type="Pfam" id="PF20670"/>
    </source>
</evidence>
<dbReference type="Proteomes" id="UP000176944">
    <property type="component" value="Chromosome"/>
</dbReference>
<proteinExistence type="predicted"/>
<accession>A0A1D9FTC6</accession>
<protein>
    <recommendedName>
        <fullName evidence="2">DUF6816 domain-containing protein</fullName>
    </recommendedName>
</protein>
<dbReference type="Pfam" id="PF20670">
    <property type="entry name" value="DUF6816"/>
    <property type="match status" value="1"/>
</dbReference>
<gene>
    <name evidence="3" type="ORF">BJP36_00320</name>
</gene>
<feature type="domain" description="DUF6816" evidence="2">
    <location>
        <begin position="43"/>
        <end position="270"/>
    </location>
</feature>
<name>A0A1D9FTC6_MOOP1</name>
<evidence type="ECO:0000313" key="4">
    <source>
        <dbReference type="Proteomes" id="UP000176944"/>
    </source>
</evidence>
<dbReference type="EMBL" id="CP017708">
    <property type="protein sequence ID" value="AOY78555.1"/>
    <property type="molecule type" value="Genomic_DNA"/>
</dbReference>
<organism evidence="3 4">
    <name type="scientific">Moorena producens (strain JHB)</name>
    <dbReference type="NCBI Taxonomy" id="1454205"/>
    <lineage>
        <taxon>Bacteria</taxon>
        <taxon>Bacillati</taxon>
        <taxon>Cyanobacteriota</taxon>
        <taxon>Cyanophyceae</taxon>
        <taxon>Coleofasciculales</taxon>
        <taxon>Coleofasciculaceae</taxon>
        <taxon>Moorena</taxon>
    </lineage>
</organism>